<keyword evidence="1" id="KW-0472">Membrane</keyword>
<accession>A0A409VTN4</accession>
<dbReference type="InParanoid" id="A0A409VTN4"/>
<reference evidence="2 3" key="1">
    <citation type="journal article" date="2018" name="Evol. Lett.">
        <title>Horizontal gene cluster transfer increased hallucinogenic mushroom diversity.</title>
        <authorList>
            <person name="Reynolds H.T."/>
            <person name="Vijayakumar V."/>
            <person name="Gluck-Thaler E."/>
            <person name="Korotkin H.B."/>
            <person name="Matheny P.B."/>
            <person name="Slot J.C."/>
        </authorList>
    </citation>
    <scope>NUCLEOTIDE SEQUENCE [LARGE SCALE GENOMIC DNA]</scope>
    <source>
        <strain evidence="2 3">2629</strain>
    </source>
</reference>
<evidence type="ECO:0000313" key="2">
    <source>
        <dbReference type="EMBL" id="PPQ69614.1"/>
    </source>
</evidence>
<organism evidence="2 3">
    <name type="scientific">Panaeolus cyanescens</name>
    <dbReference type="NCBI Taxonomy" id="181874"/>
    <lineage>
        <taxon>Eukaryota</taxon>
        <taxon>Fungi</taxon>
        <taxon>Dikarya</taxon>
        <taxon>Basidiomycota</taxon>
        <taxon>Agaricomycotina</taxon>
        <taxon>Agaricomycetes</taxon>
        <taxon>Agaricomycetidae</taxon>
        <taxon>Agaricales</taxon>
        <taxon>Agaricineae</taxon>
        <taxon>Galeropsidaceae</taxon>
        <taxon>Panaeolus</taxon>
    </lineage>
</organism>
<evidence type="ECO:0000313" key="3">
    <source>
        <dbReference type="Proteomes" id="UP000284842"/>
    </source>
</evidence>
<dbReference type="EMBL" id="NHTK01005980">
    <property type="protein sequence ID" value="PPQ69614.1"/>
    <property type="molecule type" value="Genomic_DNA"/>
</dbReference>
<dbReference type="AlphaFoldDB" id="A0A409VTN4"/>
<dbReference type="Proteomes" id="UP000284842">
    <property type="component" value="Unassembled WGS sequence"/>
</dbReference>
<comment type="caution">
    <text evidence="2">The sequence shown here is derived from an EMBL/GenBank/DDBJ whole genome shotgun (WGS) entry which is preliminary data.</text>
</comment>
<keyword evidence="1" id="KW-0812">Transmembrane</keyword>
<feature type="transmembrane region" description="Helical" evidence="1">
    <location>
        <begin position="286"/>
        <end position="307"/>
    </location>
</feature>
<name>A0A409VTN4_9AGAR</name>
<dbReference type="Gene3D" id="2.60.120.260">
    <property type="entry name" value="Galactose-binding domain-like"/>
    <property type="match status" value="1"/>
</dbReference>
<protein>
    <submittedName>
        <fullName evidence="2">Uncharacterized protein</fullName>
    </submittedName>
</protein>
<keyword evidence="3" id="KW-1185">Reference proteome</keyword>
<proteinExistence type="predicted"/>
<evidence type="ECO:0000256" key="1">
    <source>
        <dbReference type="SAM" id="Phobius"/>
    </source>
</evidence>
<keyword evidence="1" id="KW-1133">Transmembrane helix</keyword>
<gene>
    <name evidence="2" type="ORF">CVT24_001370</name>
</gene>
<dbReference type="OrthoDB" id="2901006at2759"/>
<sequence length="340" mass="36815">MPITLLVDDQDPQIQYLCPSSHQTVSGSYYNNTWTIPQSEECKEGWFEYVFYGTRVHVAASVAPDAEYLVKLDDGPFMSQSAGDGSFTSSTLTDGKHTITYAAVPGQLPPILDYLTVTAGSLTPLKGRTVVADDTDDGITYSGTWSNGNLLGVPFDYSTSFYNNSTHWSRSNGDNFRFEFEGTSISIYGIVANISSGTNITAEYVIDGVSRIQGLPIGTLDSLPMLELFHADVEPGNHTFAMNVTGIQAPQALGIDFIAYNTSAEIIASSGNPRASHQIPPWAPKVIASVSSLAVILLLGSFALIWCRRKRAKTQQPSMSNNVHTIEFGSKSSVESLSKK</sequence>